<name>A0ABU8RM88_9ACTN</name>
<evidence type="ECO:0000313" key="2">
    <source>
        <dbReference type="EMBL" id="MEJ5946209.1"/>
    </source>
</evidence>
<evidence type="ECO:0000313" key="3">
    <source>
        <dbReference type="Proteomes" id="UP001387100"/>
    </source>
</evidence>
<dbReference type="RefSeq" id="WP_339575593.1">
    <property type="nucleotide sequence ID" value="NZ_JBBIAA010000018.1"/>
</dbReference>
<comment type="caution">
    <text evidence="2">The sequence shown here is derived from an EMBL/GenBank/DDBJ whole genome shotgun (WGS) entry which is preliminary data.</text>
</comment>
<protein>
    <submittedName>
        <fullName evidence="2">Uncharacterized protein</fullName>
    </submittedName>
</protein>
<dbReference type="Proteomes" id="UP001387100">
    <property type="component" value="Unassembled WGS sequence"/>
</dbReference>
<accession>A0ABU8RM88</accession>
<feature type="signal peptide" evidence="1">
    <location>
        <begin position="1"/>
        <end position="20"/>
    </location>
</feature>
<feature type="chain" id="PRO_5045609544" evidence="1">
    <location>
        <begin position="21"/>
        <end position="55"/>
    </location>
</feature>
<evidence type="ECO:0000256" key="1">
    <source>
        <dbReference type="SAM" id="SignalP"/>
    </source>
</evidence>
<keyword evidence="1" id="KW-0732">Signal</keyword>
<sequence>MAYLALLVPLLALPVLLAMAAFESRCSDGSPLWRRRVPAPGAPAELPAGSSPTRS</sequence>
<reference evidence="2 3" key="1">
    <citation type="journal article" date="2017" name="Int. J. Syst. Evol. Microbiol.">
        <title>Pseudokineococcus basanitobsidens sp. nov., isolated from volcanic rock.</title>
        <authorList>
            <person name="Lee D.W."/>
            <person name="Park M.Y."/>
            <person name="Kim J.J."/>
            <person name="Kim B.S."/>
        </authorList>
    </citation>
    <scope>NUCLEOTIDE SEQUENCE [LARGE SCALE GENOMIC DNA]</scope>
    <source>
        <strain evidence="2 3">DSM 103726</strain>
    </source>
</reference>
<keyword evidence="3" id="KW-1185">Reference proteome</keyword>
<gene>
    <name evidence="2" type="ORF">WDZ17_13000</name>
</gene>
<organism evidence="2 3">
    <name type="scientific">Pseudokineococcus basanitobsidens</name>
    <dbReference type="NCBI Taxonomy" id="1926649"/>
    <lineage>
        <taxon>Bacteria</taxon>
        <taxon>Bacillati</taxon>
        <taxon>Actinomycetota</taxon>
        <taxon>Actinomycetes</taxon>
        <taxon>Kineosporiales</taxon>
        <taxon>Kineosporiaceae</taxon>
        <taxon>Pseudokineococcus</taxon>
    </lineage>
</organism>
<proteinExistence type="predicted"/>
<dbReference type="EMBL" id="JBBIAA010000018">
    <property type="protein sequence ID" value="MEJ5946209.1"/>
    <property type="molecule type" value="Genomic_DNA"/>
</dbReference>